<dbReference type="GO" id="GO:0003677">
    <property type="term" value="F:DNA binding"/>
    <property type="evidence" value="ECO:0007669"/>
    <property type="project" value="UniProtKB-KW"/>
</dbReference>
<dbReference type="Gene3D" id="1.10.10.10">
    <property type="entry name" value="Winged helix-like DNA-binding domain superfamily/Winged helix DNA-binding domain"/>
    <property type="match status" value="1"/>
</dbReference>
<name>A0A6N1V8M8_9HYPH</name>
<evidence type="ECO:0000259" key="4">
    <source>
        <dbReference type="PROSITE" id="PS50949"/>
    </source>
</evidence>
<proteinExistence type="predicted"/>
<sequence>MKPITPPQSLMELTAERIRDAIIQGELPLGSKLSEQKLADKLQISRSPVREALALLQIEGLVRVLPKRGTFVFTPDTKSVNDLCDHRSVLEAACLRFSMERNPNMLVGGLRQGIDQMERALSRNDSAAYSAGDMRFHRAIIESSDNHSIAKVYETTIGPLMALRTHLFTTMQAHLEYSMAEHAMLLEACEKRDVERAQKIVCEHIRHLAEHYRANSEKGETPRLRRVI</sequence>
<keyword evidence="1" id="KW-0805">Transcription regulation</keyword>
<evidence type="ECO:0000256" key="2">
    <source>
        <dbReference type="ARBA" id="ARBA00023125"/>
    </source>
</evidence>
<keyword evidence="2" id="KW-0238">DNA-binding</keyword>
<dbReference type="PRINTS" id="PR00035">
    <property type="entry name" value="HTHGNTR"/>
</dbReference>
<dbReference type="InterPro" id="IPR011711">
    <property type="entry name" value="GntR_C"/>
</dbReference>
<dbReference type="PANTHER" id="PTHR43537:SF50">
    <property type="entry name" value="TRANSCRIPTIONAL REGULATORY PROTEIN"/>
    <property type="match status" value="1"/>
</dbReference>
<evidence type="ECO:0000256" key="1">
    <source>
        <dbReference type="ARBA" id="ARBA00023015"/>
    </source>
</evidence>
<dbReference type="SUPFAM" id="SSF48008">
    <property type="entry name" value="GntR ligand-binding domain-like"/>
    <property type="match status" value="1"/>
</dbReference>
<accession>A0A6N1V8M8</accession>
<dbReference type="InterPro" id="IPR008920">
    <property type="entry name" value="TF_FadR/GntR_C"/>
</dbReference>
<evidence type="ECO:0000313" key="5">
    <source>
        <dbReference type="EMBL" id="QKV17284.1"/>
    </source>
</evidence>
<dbReference type="SMART" id="SM00345">
    <property type="entry name" value="HTH_GNTR"/>
    <property type="match status" value="1"/>
</dbReference>
<dbReference type="SMART" id="SM00895">
    <property type="entry name" value="FCD"/>
    <property type="match status" value="1"/>
</dbReference>
<dbReference type="Gene3D" id="1.20.120.530">
    <property type="entry name" value="GntR ligand-binding domain-like"/>
    <property type="match status" value="1"/>
</dbReference>
<dbReference type="InterPro" id="IPR000524">
    <property type="entry name" value="Tscrpt_reg_HTH_GntR"/>
</dbReference>
<dbReference type="CDD" id="cd07377">
    <property type="entry name" value="WHTH_GntR"/>
    <property type="match status" value="1"/>
</dbReference>
<dbReference type="InterPro" id="IPR036388">
    <property type="entry name" value="WH-like_DNA-bd_sf"/>
</dbReference>
<dbReference type="Proteomes" id="UP000509367">
    <property type="component" value="Chromosome"/>
</dbReference>
<dbReference type="SUPFAM" id="SSF46785">
    <property type="entry name" value="Winged helix' DNA-binding domain"/>
    <property type="match status" value="1"/>
</dbReference>
<keyword evidence="6" id="KW-1185">Reference proteome</keyword>
<dbReference type="KEGG" id="orm:HTY61_01800"/>
<dbReference type="AlphaFoldDB" id="A0A6N1V8M8"/>
<dbReference type="Pfam" id="PF00392">
    <property type="entry name" value="GntR"/>
    <property type="match status" value="1"/>
</dbReference>
<dbReference type="Pfam" id="PF07729">
    <property type="entry name" value="FCD"/>
    <property type="match status" value="1"/>
</dbReference>
<dbReference type="GO" id="GO:0003700">
    <property type="term" value="F:DNA-binding transcription factor activity"/>
    <property type="evidence" value="ECO:0007669"/>
    <property type="project" value="InterPro"/>
</dbReference>
<dbReference type="PANTHER" id="PTHR43537">
    <property type="entry name" value="TRANSCRIPTIONAL REGULATOR, GNTR FAMILY"/>
    <property type="match status" value="1"/>
</dbReference>
<organism evidence="5 6">
    <name type="scientific">Oricola thermophila</name>
    <dbReference type="NCBI Taxonomy" id="2742145"/>
    <lineage>
        <taxon>Bacteria</taxon>
        <taxon>Pseudomonadati</taxon>
        <taxon>Pseudomonadota</taxon>
        <taxon>Alphaproteobacteria</taxon>
        <taxon>Hyphomicrobiales</taxon>
        <taxon>Ahrensiaceae</taxon>
        <taxon>Oricola</taxon>
    </lineage>
</organism>
<evidence type="ECO:0000313" key="6">
    <source>
        <dbReference type="Proteomes" id="UP000509367"/>
    </source>
</evidence>
<dbReference type="EMBL" id="CP054836">
    <property type="protein sequence ID" value="QKV17284.1"/>
    <property type="molecule type" value="Genomic_DNA"/>
</dbReference>
<feature type="domain" description="HTH gntR-type" evidence="4">
    <location>
        <begin position="8"/>
        <end position="75"/>
    </location>
</feature>
<evidence type="ECO:0000256" key="3">
    <source>
        <dbReference type="ARBA" id="ARBA00023163"/>
    </source>
</evidence>
<dbReference type="InterPro" id="IPR036390">
    <property type="entry name" value="WH_DNA-bd_sf"/>
</dbReference>
<dbReference type="PROSITE" id="PS50949">
    <property type="entry name" value="HTH_GNTR"/>
    <property type="match status" value="1"/>
</dbReference>
<protein>
    <submittedName>
        <fullName evidence="5">GntR family transcriptional regulator</fullName>
    </submittedName>
</protein>
<dbReference type="RefSeq" id="WP_175275180.1">
    <property type="nucleotide sequence ID" value="NZ_CP054836.1"/>
</dbReference>
<gene>
    <name evidence="5" type="ORF">HTY61_01800</name>
</gene>
<keyword evidence="3" id="KW-0804">Transcription</keyword>
<reference evidence="5 6" key="1">
    <citation type="submission" date="2020-06" db="EMBL/GenBank/DDBJ databases">
        <title>Oricola thermophila sp. nov. isolated from a tidal sediments.</title>
        <authorList>
            <person name="Kwon K.K."/>
            <person name="Yang S.-H."/>
            <person name="Park M.-J."/>
        </authorList>
    </citation>
    <scope>NUCLEOTIDE SEQUENCE [LARGE SCALE GENOMIC DNA]</scope>
    <source>
        <strain evidence="5 6">MEBiC13590</strain>
    </source>
</reference>